<proteinExistence type="predicted"/>
<feature type="non-terminal residue" evidence="2">
    <location>
        <position position="45"/>
    </location>
</feature>
<dbReference type="AlphaFoldDB" id="A0A699X4L8"/>
<reference evidence="2" key="1">
    <citation type="journal article" date="2019" name="Sci. Rep.">
        <title>Draft genome of Tanacetum cinerariifolium, the natural source of mosquito coil.</title>
        <authorList>
            <person name="Yamashiro T."/>
            <person name="Shiraishi A."/>
            <person name="Satake H."/>
            <person name="Nakayama K."/>
        </authorList>
    </citation>
    <scope>NUCLEOTIDE SEQUENCE</scope>
</reference>
<organism evidence="2">
    <name type="scientific">Tanacetum cinerariifolium</name>
    <name type="common">Dalmatian daisy</name>
    <name type="synonym">Chrysanthemum cinerariifolium</name>
    <dbReference type="NCBI Taxonomy" id="118510"/>
    <lineage>
        <taxon>Eukaryota</taxon>
        <taxon>Viridiplantae</taxon>
        <taxon>Streptophyta</taxon>
        <taxon>Embryophyta</taxon>
        <taxon>Tracheophyta</taxon>
        <taxon>Spermatophyta</taxon>
        <taxon>Magnoliopsida</taxon>
        <taxon>eudicotyledons</taxon>
        <taxon>Gunneridae</taxon>
        <taxon>Pentapetalae</taxon>
        <taxon>asterids</taxon>
        <taxon>campanulids</taxon>
        <taxon>Asterales</taxon>
        <taxon>Asteraceae</taxon>
        <taxon>Asteroideae</taxon>
        <taxon>Anthemideae</taxon>
        <taxon>Anthemidinae</taxon>
        <taxon>Tanacetum</taxon>
    </lineage>
</organism>
<feature type="region of interest" description="Disordered" evidence="1">
    <location>
        <begin position="26"/>
        <end position="45"/>
    </location>
</feature>
<sequence length="45" mass="4719">MFTPVSVVGSSYVNLGGSIPINTATLPNVDLPTDPLMPDLEDTDD</sequence>
<evidence type="ECO:0000256" key="1">
    <source>
        <dbReference type="SAM" id="MobiDB-lite"/>
    </source>
</evidence>
<name>A0A699X4L8_TANCI</name>
<gene>
    <name evidence="2" type="ORF">Tci_925379</name>
</gene>
<protein>
    <submittedName>
        <fullName evidence="2">Uncharacterized protein</fullName>
    </submittedName>
</protein>
<accession>A0A699X4L8</accession>
<dbReference type="EMBL" id="BKCJ011793903">
    <property type="protein sequence ID" value="GFD53410.1"/>
    <property type="molecule type" value="Genomic_DNA"/>
</dbReference>
<evidence type="ECO:0000313" key="2">
    <source>
        <dbReference type="EMBL" id="GFD53410.1"/>
    </source>
</evidence>
<comment type="caution">
    <text evidence="2">The sequence shown here is derived from an EMBL/GenBank/DDBJ whole genome shotgun (WGS) entry which is preliminary data.</text>
</comment>